<dbReference type="Proteomes" id="UP000241941">
    <property type="component" value="Segment"/>
</dbReference>
<dbReference type="GeneID" id="55607501"/>
<dbReference type="RefSeq" id="YP_009837319.1">
    <property type="nucleotide sequence ID" value="NC_048698.1"/>
</dbReference>
<organism evidence="1 2">
    <name type="scientific">Bacillus phage Carmen17</name>
    <dbReference type="NCBI Taxonomy" id="2072797"/>
    <lineage>
        <taxon>Viruses</taxon>
        <taxon>Duplodnaviria</taxon>
        <taxon>Heunggongvirae</taxon>
        <taxon>Uroviricota</taxon>
        <taxon>Caudoviricetes</taxon>
        <taxon>Gutmannvirinae</taxon>
        <taxon>Carmenvirus</taxon>
        <taxon>Carmenvirus carmen17</taxon>
    </lineage>
</organism>
<dbReference type="EMBL" id="MG784342">
    <property type="protein sequence ID" value="AUR81246.1"/>
    <property type="molecule type" value="Genomic_DNA"/>
</dbReference>
<reference evidence="1 2" key="2">
    <citation type="journal article" date="2019" name="Microbiol. Resour. Announc.">
        <title>Complete Genome Sequences of Bacillus Bacteriophages Wes44 and Carmen17.</title>
        <authorList>
            <person name="Alder H."/>
            <person name="Himelright M."/>
            <person name="Eisemann E."/>
            <person name="Temple L."/>
        </authorList>
    </citation>
    <scope>NUCLEOTIDE SEQUENCE [LARGE SCALE GENOMIC DNA]</scope>
</reference>
<dbReference type="KEGG" id="vg:55607501"/>
<accession>A0A2I7QIN0</accession>
<evidence type="ECO:0000313" key="2">
    <source>
        <dbReference type="Proteomes" id="UP000241941"/>
    </source>
</evidence>
<name>A0A2I7QIN0_9CAUD</name>
<dbReference type="SUPFAM" id="SSF101386">
    <property type="entry name" value="all-alpha NTP pyrophosphatases"/>
    <property type="match status" value="1"/>
</dbReference>
<dbReference type="Gene3D" id="1.10.287.1080">
    <property type="entry name" value="MazG-like"/>
    <property type="match status" value="1"/>
</dbReference>
<proteinExistence type="predicted"/>
<keyword evidence="2" id="KW-1185">Reference proteome</keyword>
<protein>
    <submittedName>
        <fullName evidence="1">Nucleotide pyrophosphohydralase</fullName>
    </submittedName>
</protein>
<sequence length="180" mass="20183">MLPTQYQSLSRRTAPVDMDLSNIAMGLIGEGGELVDLIKKLVFHNHPMDTELKVKFEKESGDLLWYFVRALDELDIPIVKETKTFEMLTLECAALAPETDLLTDTALLVAYHLGKVSEDVALVREINVFHLEKSFHLFCMILSTLEISLAAAAQANIIKLSTRYPQGFSTQDSIARVDKK</sequence>
<reference evidence="1 2" key="1">
    <citation type="submission" date="2018-01" db="EMBL/GenBank/DDBJ databases">
        <title>Complete Genome of Bacillus phages Carmen17.</title>
        <authorList>
            <person name="Himelright M.J."/>
            <person name="Eisemann E.C."/>
            <person name="Alder H.M."/>
            <person name="Clem A.M."/>
            <person name="Temple L."/>
        </authorList>
    </citation>
    <scope>NUCLEOTIDE SEQUENCE [LARGE SCALE GENOMIC DNA]</scope>
</reference>
<evidence type="ECO:0000313" key="1">
    <source>
        <dbReference type="EMBL" id="AUR81246.1"/>
    </source>
</evidence>